<organism evidence="1 2">
    <name type="scientific">Mesorhizobium australicum</name>
    <dbReference type="NCBI Taxonomy" id="536018"/>
    <lineage>
        <taxon>Bacteria</taxon>
        <taxon>Pseudomonadati</taxon>
        <taxon>Pseudomonadota</taxon>
        <taxon>Alphaproteobacteria</taxon>
        <taxon>Hyphomicrobiales</taxon>
        <taxon>Phyllobacteriaceae</taxon>
        <taxon>Mesorhizobium</taxon>
    </lineage>
</organism>
<accession>A0A1X7MU28</accession>
<dbReference type="Proteomes" id="UP000193083">
    <property type="component" value="Unassembled WGS sequence"/>
</dbReference>
<gene>
    <name evidence="1" type="ORF">SAMN02982922_0551</name>
</gene>
<dbReference type="AlphaFoldDB" id="A0A1X7MU28"/>
<keyword evidence="2" id="KW-1185">Reference proteome</keyword>
<name>A0A1X7MU28_9HYPH</name>
<sequence length="40" mass="4040">MRGLLLAFLTSGFAGPSAGASARALRSTKTTAKTKTAKTV</sequence>
<proteinExistence type="predicted"/>
<evidence type="ECO:0000313" key="1">
    <source>
        <dbReference type="EMBL" id="SMH27536.1"/>
    </source>
</evidence>
<dbReference type="EMBL" id="FXBL01000004">
    <property type="protein sequence ID" value="SMH27536.1"/>
    <property type="molecule type" value="Genomic_DNA"/>
</dbReference>
<protein>
    <submittedName>
        <fullName evidence="1">Uncharacterized protein</fullName>
    </submittedName>
</protein>
<dbReference type="RefSeq" id="WP_280174835.1">
    <property type="nucleotide sequence ID" value="NZ_FXBL01000004.1"/>
</dbReference>
<evidence type="ECO:0000313" key="2">
    <source>
        <dbReference type="Proteomes" id="UP000193083"/>
    </source>
</evidence>
<reference evidence="1 2" key="1">
    <citation type="submission" date="2017-04" db="EMBL/GenBank/DDBJ databases">
        <authorList>
            <person name="Afonso C.L."/>
            <person name="Miller P.J."/>
            <person name="Scott M.A."/>
            <person name="Spackman E."/>
            <person name="Goraichik I."/>
            <person name="Dimitrov K.M."/>
            <person name="Suarez D.L."/>
            <person name="Swayne D.E."/>
        </authorList>
    </citation>
    <scope>NUCLEOTIDE SEQUENCE [LARGE SCALE GENOMIC DNA]</scope>
    <source>
        <strain evidence="1 2">B5P</strain>
    </source>
</reference>